<dbReference type="InterPro" id="IPR052709">
    <property type="entry name" value="Transposase-MT_Hybrid"/>
</dbReference>
<evidence type="ECO:0000313" key="3">
    <source>
        <dbReference type="Proteomes" id="UP001235939"/>
    </source>
</evidence>
<organism evidence="2 3">
    <name type="scientific">Cordylochernes scorpioides</name>
    <dbReference type="NCBI Taxonomy" id="51811"/>
    <lineage>
        <taxon>Eukaryota</taxon>
        <taxon>Metazoa</taxon>
        <taxon>Ecdysozoa</taxon>
        <taxon>Arthropoda</taxon>
        <taxon>Chelicerata</taxon>
        <taxon>Arachnida</taxon>
        <taxon>Pseudoscorpiones</taxon>
        <taxon>Cheliferoidea</taxon>
        <taxon>Chernetidae</taxon>
        <taxon>Cordylochernes</taxon>
    </lineage>
</organism>
<evidence type="ECO:0000313" key="2">
    <source>
        <dbReference type="EMBL" id="UYV68531.1"/>
    </source>
</evidence>
<proteinExistence type="predicted"/>
<evidence type="ECO:0008006" key="4">
    <source>
        <dbReference type="Google" id="ProtNLM"/>
    </source>
</evidence>
<accession>A0ABY6KI86</accession>
<feature type="region of interest" description="Disordered" evidence="1">
    <location>
        <begin position="237"/>
        <end position="259"/>
    </location>
</feature>
<feature type="compositionally biased region" description="Polar residues" evidence="1">
    <location>
        <begin position="244"/>
        <end position="253"/>
    </location>
</feature>
<protein>
    <recommendedName>
        <fullName evidence="4">Mariner Mos1 transposase</fullName>
    </recommendedName>
</protein>
<sequence length="259" mass="28873">MDLKSEQRVCICQKLGKTAPETFQGGIGVRVGSLITIKRFKWFVRFKSGRESTQVDTRQGRPSLENHEELTQKIKILTEDLGLEKKFSKFVPKILLHHDYVPAHRALSVGDFLTKNSMLTMPHPPYSPDLAPNDFFLFPRMNLTNKYENIELNLIKARSQERNVLRPCEVRAARGTAATAGPTPAWSPPAPYSYRYRSEVLLRTACTPSGPPFVPERTWDQNTNDISHGQHMAALTCPGRTPAGPSSTCSTGEGNPVGP</sequence>
<dbReference type="PANTHER" id="PTHR46060:SF1">
    <property type="entry name" value="MARINER MOS1 TRANSPOSASE-LIKE PROTEIN"/>
    <property type="match status" value="1"/>
</dbReference>
<dbReference type="Gene3D" id="3.30.420.10">
    <property type="entry name" value="Ribonuclease H-like superfamily/Ribonuclease H"/>
    <property type="match status" value="1"/>
</dbReference>
<dbReference type="PANTHER" id="PTHR46060">
    <property type="entry name" value="MARINER MOS1 TRANSPOSASE-LIKE PROTEIN"/>
    <property type="match status" value="1"/>
</dbReference>
<gene>
    <name evidence="2" type="ORF">LAZ67_6000060</name>
</gene>
<keyword evidence="3" id="KW-1185">Reference proteome</keyword>
<name>A0ABY6KI86_9ARAC</name>
<reference evidence="2 3" key="1">
    <citation type="submission" date="2022-01" db="EMBL/GenBank/DDBJ databases">
        <title>A chromosomal length assembly of Cordylochernes scorpioides.</title>
        <authorList>
            <person name="Zeh D."/>
            <person name="Zeh J."/>
        </authorList>
    </citation>
    <scope>NUCLEOTIDE SEQUENCE [LARGE SCALE GENOMIC DNA]</scope>
    <source>
        <strain evidence="2">IN4F17</strain>
        <tissue evidence="2">Whole Body</tissue>
    </source>
</reference>
<evidence type="ECO:0000256" key="1">
    <source>
        <dbReference type="SAM" id="MobiDB-lite"/>
    </source>
</evidence>
<dbReference type="EMBL" id="CP092868">
    <property type="protein sequence ID" value="UYV68531.1"/>
    <property type="molecule type" value="Genomic_DNA"/>
</dbReference>
<dbReference type="InterPro" id="IPR036397">
    <property type="entry name" value="RNaseH_sf"/>
</dbReference>
<dbReference type="Proteomes" id="UP001235939">
    <property type="component" value="Chromosome 06"/>
</dbReference>